<comment type="caution">
    <text evidence="2">The sequence shown here is derived from an EMBL/GenBank/DDBJ whole genome shotgun (WGS) entry which is preliminary data.</text>
</comment>
<dbReference type="RefSeq" id="WP_118095106.1">
    <property type="nucleotide sequence ID" value="NZ_QSIO01000001.1"/>
</dbReference>
<evidence type="ECO:0000313" key="2">
    <source>
        <dbReference type="EMBL" id="RHC95705.1"/>
    </source>
</evidence>
<organism evidence="2 3">
    <name type="scientific">Streptococcus parasanguinis</name>
    <dbReference type="NCBI Taxonomy" id="1318"/>
    <lineage>
        <taxon>Bacteria</taxon>
        <taxon>Bacillati</taxon>
        <taxon>Bacillota</taxon>
        <taxon>Bacilli</taxon>
        <taxon>Lactobacillales</taxon>
        <taxon>Streptococcaceae</taxon>
        <taxon>Streptococcus</taxon>
    </lineage>
</organism>
<dbReference type="EMBL" id="QSIO01000001">
    <property type="protein sequence ID" value="RHC95705.1"/>
    <property type="molecule type" value="Genomic_DNA"/>
</dbReference>
<gene>
    <name evidence="2" type="ORF">DW820_00810</name>
</gene>
<keyword evidence="1" id="KW-0175">Coiled coil</keyword>
<protein>
    <submittedName>
        <fullName evidence="2">Uncharacterized protein</fullName>
    </submittedName>
</protein>
<name>A0A414CL29_STRPA</name>
<feature type="coiled-coil region" evidence="1">
    <location>
        <begin position="147"/>
        <end position="174"/>
    </location>
</feature>
<evidence type="ECO:0000256" key="1">
    <source>
        <dbReference type="SAM" id="Coils"/>
    </source>
</evidence>
<dbReference type="Proteomes" id="UP000285773">
    <property type="component" value="Unassembled WGS sequence"/>
</dbReference>
<evidence type="ECO:0000313" key="3">
    <source>
        <dbReference type="Proteomes" id="UP000285773"/>
    </source>
</evidence>
<proteinExistence type="predicted"/>
<sequence length="414" mass="48464">MDIRKLLSLFSGLTGMGLDKVSEGLGIDEKLEYQKIQNAVNDFEKYILERHGENPSYEGIAKFWKENQVSEELIKIQYNLNSKYKDYEEFKTYLNKLYDDKEDIDKGLSISLMDEFYQHLIKTIQETSQFSQVDIATLRTINSLTHAQLTHAQIDSFENNIDELTHQNENVKINNCERIIQSAKSLDIEINVNKGVPEITNRNEIQQLIVKYITDDLEGIPIHVQYKELVQLESKLTESEISKLADSEIISLNRKVKELKMECETVERCIKLYLDSRLEYSCFKINSIDEFERFVRNVTLLSKHQNTVKEGKRYICLPVDVNGEDGSQFWFSIEKSTEEFLKENFNEQMLQLQQGFSAQGVELYVREICKYEKINILSNFIFFIDEKILKEGQDKIKGQDDKYFRLCNYVISPS</sequence>
<reference evidence="2 3" key="1">
    <citation type="submission" date="2018-08" db="EMBL/GenBank/DDBJ databases">
        <title>A genome reference for cultivated species of the human gut microbiota.</title>
        <authorList>
            <person name="Zou Y."/>
            <person name="Xue W."/>
            <person name="Luo G."/>
        </authorList>
    </citation>
    <scope>NUCLEOTIDE SEQUENCE [LARGE SCALE GENOMIC DNA]</scope>
    <source>
        <strain evidence="2 3">AM33-3BH</strain>
    </source>
</reference>
<dbReference type="AlphaFoldDB" id="A0A414CL29"/>
<accession>A0A414CL29</accession>